<dbReference type="SUPFAM" id="SSF48452">
    <property type="entry name" value="TPR-like"/>
    <property type="match status" value="1"/>
</dbReference>
<dbReference type="InterPro" id="IPR011990">
    <property type="entry name" value="TPR-like_helical_dom_sf"/>
</dbReference>
<evidence type="ECO:0000256" key="2">
    <source>
        <dbReference type="ARBA" id="ARBA00006275"/>
    </source>
</evidence>
<feature type="domain" description="SusD-like N-terminal" evidence="8">
    <location>
        <begin position="58"/>
        <end position="208"/>
    </location>
</feature>
<evidence type="ECO:0008006" key="11">
    <source>
        <dbReference type="Google" id="ProtNLM"/>
    </source>
</evidence>
<feature type="chain" id="PRO_5045943304" description="RagB/SusD family nutrient uptake outer membrane protein" evidence="6">
    <location>
        <begin position="23"/>
        <end position="520"/>
    </location>
</feature>
<evidence type="ECO:0000256" key="6">
    <source>
        <dbReference type="SAM" id="SignalP"/>
    </source>
</evidence>
<evidence type="ECO:0000259" key="8">
    <source>
        <dbReference type="Pfam" id="PF14322"/>
    </source>
</evidence>
<evidence type="ECO:0000256" key="5">
    <source>
        <dbReference type="ARBA" id="ARBA00023237"/>
    </source>
</evidence>
<reference evidence="10" key="1">
    <citation type="journal article" date="2019" name="Int. J. Syst. Evol. Microbiol.">
        <title>The Global Catalogue of Microorganisms (GCM) 10K type strain sequencing project: providing services to taxonomists for standard genome sequencing and annotation.</title>
        <authorList>
            <consortium name="The Broad Institute Genomics Platform"/>
            <consortium name="The Broad Institute Genome Sequencing Center for Infectious Disease"/>
            <person name="Wu L."/>
            <person name="Ma J."/>
        </authorList>
    </citation>
    <scope>NUCLEOTIDE SEQUENCE [LARGE SCALE GENOMIC DNA]</scope>
    <source>
        <strain evidence="10">JCM 18326</strain>
    </source>
</reference>
<gene>
    <name evidence="9" type="ORF">GCM10023331_06700</name>
</gene>
<keyword evidence="4" id="KW-0472">Membrane</keyword>
<dbReference type="EMBL" id="BAABJX010000014">
    <property type="protein sequence ID" value="GAA4824871.1"/>
    <property type="molecule type" value="Genomic_DNA"/>
</dbReference>
<keyword evidence="5" id="KW-0998">Cell outer membrane</keyword>
<dbReference type="PROSITE" id="PS51257">
    <property type="entry name" value="PROKAR_LIPOPROTEIN"/>
    <property type="match status" value="1"/>
</dbReference>
<protein>
    <recommendedName>
        <fullName evidence="11">RagB/SusD family nutrient uptake outer membrane protein</fullName>
    </recommendedName>
</protein>
<evidence type="ECO:0000256" key="3">
    <source>
        <dbReference type="ARBA" id="ARBA00022729"/>
    </source>
</evidence>
<keyword evidence="3 6" id="KW-0732">Signal</keyword>
<dbReference type="Proteomes" id="UP001500298">
    <property type="component" value="Unassembled WGS sequence"/>
</dbReference>
<proteinExistence type="inferred from homology"/>
<dbReference type="Gene3D" id="1.25.40.390">
    <property type="match status" value="1"/>
</dbReference>
<keyword evidence="10" id="KW-1185">Reference proteome</keyword>
<comment type="similarity">
    <text evidence="2">Belongs to the SusD family.</text>
</comment>
<dbReference type="InterPro" id="IPR012944">
    <property type="entry name" value="SusD_RagB_dom"/>
</dbReference>
<dbReference type="InterPro" id="IPR033985">
    <property type="entry name" value="SusD-like_N"/>
</dbReference>
<accession>A0ABP9D1Z5</accession>
<comment type="caution">
    <text evidence="9">The sequence shown here is derived from an EMBL/GenBank/DDBJ whole genome shotgun (WGS) entry which is preliminary data.</text>
</comment>
<evidence type="ECO:0000259" key="7">
    <source>
        <dbReference type="Pfam" id="PF07980"/>
    </source>
</evidence>
<evidence type="ECO:0000313" key="10">
    <source>
        <dbReference type="Proteomes" id="UP001500298"/>
    </source>
</evidence>
<evidence type="ECO:0000313" key="9">
    <source>
        <dbReference type="EMBL" id="GAA4824871.1"/>
    </source>
</evidence>
<evidence type="ECO:0000256" key="1">
    <source>
        <dbReference type="ARBA" id="ARBA00004442"/>
    </source>
</evidence>
<name>A0ABP9D1Z5_9BACT</name>
<dbReference type="Pfam" id="PF14322">
    <property type="entry name" value="SusD-like_3"/>
    <property type="match status" value="1"/>
</dbReference>
<evidence type="ECO:0000256" key="4">
    <source>
        <dbReference type="ARBA" id="ARBA00023136"/>
    </source>
</evidence>
<feature type="signal peptide" evidence="6">
    <location>
        <begin position="1"/>
        <end position="22"/>
    </location>
</feature>
<dbReference type="RefSeq" id="WP_345369188.1">
    <property type="nucleotide sequence ID" value="NZ_BAABJX010000014.1"/>
</dbReference>
<feature type="domain" description="RagB/SusD" evidence="7">
    <location>
        <begin position="356"/>
        <end position="515"/>
    </location>
</feature>
<organism evidence="9 10">
    <name type="scientific">Algivirga pacifica</name>
    <dbReference type="NCBI Taxonomy" id="1162670"/>
    <lineage>
        <taxon>Bacteria</taxon>
        <taxon>Pseudomonadati</taxon>
        <taxon>Bacteroidota</taxon>
        <taxon>Cytophagia</taxon>
        <taxon>Cytophagales</taxon>
        <taxon>Flammeovirgaceae</taxon>
        <taxon>Algivirga</taxon>
    </lineage>
</organism>
<dbReference type="CDD" id="cd08977">
    <property type="entry name" value="SusD"/>
    <property type="match status" value="1"/>
</dbReference>
<comment type="subcellular location">
    <subcellularLocation>
        <location evidence="1">Cell outer membrane</location>
    </subcellularLocation>
</comment>
<dbReference type="Pfam" id="PF07980">
    <property type="entry name" value="SusD_RagB"/>
    <property type="match status" value="1"/>
</dbReference>
<sequence>MKGLNKYIVASFLAVASLSSCNLDVNPTDKVEVDNMDDIDAQVRGLFLLSNGVSYYGRNFALYGEIGTDNYVFRNGSRFLQEHRMEKHAAIGYSDSERNTYAQAFKVIVNANFIINNPEAQGDGRGQALFVRALAYSDLLKMYGPVPLVLDNTDVNDVETLYPTNATEEAIYTQIFADLAEAETLLTGTSKEFATVGAVQALKSRVYLEKGDLDMAIAEADKVINSRSYELTKPGDLFNYFNGVGGNETILEIKVTTDQNRGSNNFGSIPMSSVLGGYASYAANPDFVKSFDNELWGDPFTDARGTVEVVTGANKNVVSSMFLLEGEEKDGQMEVSSTAFIFPNKFRGQENVIGLHSPKVLRLSEVLLNKAEAIARQNSGAQEVKDIINEIRAARYIKPTIQAGETAEDFQVRLDAYNVALTSATGTLEEVLEEKRKEFAFEGHRSYDLRRNDLPVTVYKVVSETLETPVEGPLGTEKNTYSVEEVVTVEAGSEQFWFPIPESEQLANPNLKQNFAAYGE</sequence>